<dbReference type="Gene3D" id="2.60.40.10">
    <property type="entry name" value="Immunoglobulins"/>
    <property type="match status" value="1"/>
</dbReference>
<accession>A0A6S6UIN6</accession>
<sequence>MNNFFTTCLFGLGLSATTLSAQYCTAVGPSSTGDSNLESVALTGDAATMITYTGCSGGGGVIGLEDLTASQSVNVTAGSSYTANTQFGTCGGNYSGAGEAWIDWNQNSIFEPTESIGTWSGTIPANLSAFAFTVPINAFNGSTRMRIMQQESGSLPLSPCGTFTWGSAADFSIVVSGGVIVTCPSPSALNVTNITATTATFDWVENGAATNWEIEYGPQGFTQGSATGTSVLTTTNPHNQTLLSPSSTLDYYVRSICGAGDTSIWVGPLSFTTLCATAVAPWSESFTGTSTPNCWAESGSEAWRYSTSAGYAAGNALDHTGNGGNYAWIDGSSPNGPNQISTLESPPIDVSPLTAPLLSYWVFSHNSTDNTYNTLTVEVYDGAAWNVANTINTDQGNGWNNIVFGLQNLTITGPIQVRFTIAENSPGTSFYNDILIDDIEIKEAPNVSADALLGLQALYCNAPVSVDLVISNNSSNPETDVPWAVESNGVILASGVIANLAPNHTDTIPLTLGGVGPAGPNAMITAYTYLAADQTFSDDTITVSAGISYTGVNATMSNPVGCAGAANGEIQAMGNNGLGMYTYQWNAAAGNQTTSTAVGLSAGTYMLTVTDTIGCSAVATLTLLDPPSMNLTSTSTNLNCMGDNSGSAVTTVNGGVPGYSYLWSNGQSSNQLMNAAAGTYTVSVTDANGCQLTDSIVLTEPASAVVASVVDNGNGTATASVSGGLAPYTYLWDASTGNQTTMMATGLTAGNVYYVVVTDANGCSDVISFQAIALDLRAIGHGSTLNMFPNPTSGNVFVDLNLEAQADVQIQITTVTGQTVMTHLFNQAKDSKFELETAQLPTGVYMVKFTIGATELTKKLIVTK</sequence>
<dbReference type="SUPFAM" id="SSF49899">
    <property type="entry name" value="Concanavalin A-like lectins/glucanases"/>
    <property type="match status" value="1"/>
</dbReference>
<dbReference type="PROSITE" id="PS50853">
    <property type="entry name" value="FN3"/>
    <property type="match status" value="1"/>
</dbReference>
<dbReference type="NCBIfam" id="TIGR04183">
    <property type="entry name" value="Por_Secre_tail"/>
    <property type="match status" value="1"/>
</dbReference>
<dbReference type="EMBL" id="CACVAQ010000482">
    <property type="protein sequence ID" value="CAA6829347.1"/>
    <property type="molecule type" value="Genomic_DNA"/>
</dbReference>
<dbReference type="AlphaFoldDB" id="A0A6S6UIN6"/>
<dbReference type="InterPro" id="IPR025667">
    <property type="entry name" value="SprB_repeat"/>
</dbReference>
<organism evidence="4">
    <name type="scientific">uncultured Aureispira sp</name>
    <dbReference type="NCBI Taxonomy" id="1331704"/>
    <lineage>
        <taxon>Bacteria</taxon>
        <taxon>Pseudomonadati</taxon>
        <taxon>Bacteroidota</taxon>
        <taxon>Saprospiria</taxon>
        <taxon>Saprospirales</taxon>
        <taxon>Saprospiraceae</taxon>
        <taxon>Aureispira</taxon>
        <taxon>environmental samples</taxon>
    </lineage>
</organism>
<protein>
    <submittedName>
        <fullName evidence="4">Internalin, putative</fullName>
    </submittedName>
</protein>
<dbReference type="CDD" id="cd00063">
    <property type="entry name" value="FN3"/>
    <property type="match status" value="1"/>
</dbReference>
<reference evidence="4" key="1">
    <citation type="submission" date="2020-01" db="EMBL/GenBank/DDBJ databases">
        <authorList>
            <person name="Meier V. D."/>
            <person name="Meier V D."/>
        </authorList>
    </citation>
    <scope>NUCLEOTIDE SEQUENCE</scope>
    <source>
        <strain evidence="4">HLG_WM_MAG_10</strain>
    </source>
</reference>
<dbReference type="InterPro" id="IPR045474">
    <property type="entry name" value="GEVED"/>
</dbReference>
<evidence type="ECO:0000256" key="1">
    <source>
        <dbReference type="SAM" id="SignalP"/>
    </source>
</evidence>
<dbReference type="Pfam" id="PF20009">
    <property type="entry name" value="GEVED"/>
    <property type="match status" value="1"/>
</dbReference>
<dbReference type="Gene3D" id="2.60.120.200">
    <property type="match status" value="1"/>
</dbReference>
<dbReference type="Pfam" id="PF00629">
    <property type="entry name" value="MAM"/>
    <property type="match status" value="1"/>
</dbReference>
<dbReference type="GO" id="GO:0004553">
    <property type="term" value="F:hydrolase activity, hydrolyzing O-glycosyl compounds"/>
    <property type="evidence" value="ECO:0007669"/>
    <property type="project" value="UniProtKB-ARBA"/>
</dbReference>
<feature type="signal peptide" evidence="1">
    <location>
        <begin position="1"/>
        <end position="21"/>
    </location>
</feature>
<feature type="chain" id="PRO_5028409766" evidence="1">
    <location>
        <begin position="22"/>
        <end position="864"/>
    </location>
</feature>
<dbReference type="InterPro" id="IPR003961">
    <property type="entry name" value="FN3_dom"/>
</dbReference>
<dbReference type="Pfam" id="PF13573">
    <property type="entry name" value="SprB"/>
    <property type="match status" value="3"/>
</dbReference>
<dbReference type="SUPFAM" id="SSF49265">
    <property type="entry name" value="Fibronectin type III"/>
    <property type="match status" value="1"/>
</dbReference>
<dbReference type="InterPro" id="IPR036116">
    <property type="entry name" value="FN3_sf"/>
</dbReference>
<keyword evidence="1" id="KW-0732">Signal</keyword>
<evidence type="ECO:0000313" key="4">
    <source>
        <dbReference type="EMBL" id="CAA6829347.1"/>
    </source>
</evidence>
<dbReference type="Gene3D" id="2.60.40.740">
    <property type="match status" value="1"/>
</dbReference>
<evidence type="ECO:0000259" key="3">
    <source>
        <dbReference type="PROSITE" id="PS50853"/>
    </source>
</evidence>
<feature type="domain" description="MAM" evidence="2">
    <location>
        <begin position="282"/>
        <end position="462"/>
    </location>
</feature>
<gene>
    <name evidence="4" type="ORF">HELGO_WM24286</name>
</gene>
<proteinExistence type="predicted"/>
<dbReference type="InterPro" id="IPR013783">
    <property type="entry name" value="Ig-like_fold"/>
</dbReference>
<name>A0A6S6UIN6_9BACT</name>
<dbReference type="Pfam" id="PF18962">
    <property type="entry name" value="Por_Secre_tail"/>
    <property type="match status" value="1"/>
</dbReference>
<dbReference type="InterPro" id="IPR026444">
    <property type="entry name" value="Secre_tail"/>
</dbReference>
<feature type="domain" description="Fibronectin type-III" evidence="3">
    <location>
        <begin position="185"/>
        <end position="276"/>
    </location>
</feature>
<dbReference type="PROSITE" id="PS50060">
    <property type="entry name" value="MAM_2"/>
    <property type="match status" value="1"/>
</dbReference>
<dbReference type="InterPro" id="IPR013320">
    <property type="entry name" value="ConA-like_dom_sf"/>
</dbReference>
<dbReference type="GO" id="GO:0005975">
    <property type="term" value="P:carbohydrate metabolic process"/>
    <property type="evidence" value="ECO:0007669"/>
    <property type="project" value="UniProtKB-ARBA"/>
</dbReference>
<evidence type="ECO:0000259" key="2">
    <source>
        <dbReference type="PROSITE" id="PS50060"/>
    </source>
</evidence>
<dbReference type="GO" id="GO:0016020">
    <property type="term" value="C:membrane"/>
    <property type="evidence" value="ECO:0007669"/>
    <property type="project" value="InterPro"/>
</dbReference>
<dbReference type="InterPro" id="IPR000998">
    <property type="entry name" value="MAM_dom"/>
</dbReference>